<dbReference type="PROSITE" id="PS00061">
    <property type="entry name" value="ADH_SHORT"/>
    <property type="match status" value="1"/>
</dbReference>
<dbReference type="GO" id="GO:0016491">
    <property type="term" value="F:oxidoreductase activity"/>
    <property type="evidence" value="ECO:0007669"/>
    <property type="project" value="UniProtKB-KW"/>
</dbReference>
<keyword evidence="2 4" id="KW-0560">Oxidoreductase</keyword>
<protein>
    <submittedName>
        <fullName evidence="4">2,5-dichloro-2,5-cyclohexadiene-1,4-diol dehydrogenase</fullName>
        <ecNumber evidence="4">1.1.1.-</ecNumber>
    </submittedName>
</protein>
<dbReference type="PRINTS" id="PR00081">
    <property type="entry name" value="GDHRDH"/>
</dbReference>
<organism evidence="4 5">
    <name type="scientific">Gordonia insulae</name>
    <dbReference type="NCBI Taxonomy" id="2420509"/>
    <lineage>
        <taxon>Bacteria</taxon>
        <taxon>Bacillati</taxon>
        <taxon>Actinomycetota</taxon>
        <taxon>Actinomycetes</taxon>
        <taxon>Mycobacteriales</taxon>
        <taxon>Gordoniaceae</taxon>
        <taxon>Gordonia</taxon>
    </lineage>
</organism>
<proteinExistence type="inferred from homology"/>
<dbReference type="AlphaFoldDB" id="A0A3G8JLW9"/>
<dbReference type="KEGG" id="gom:D7316_02488"/>
<dbReference type="Gene3D" id="3.40.50.720">
    <property type="entry name" value="NAD(P)-binding Rossmann-like Domain"/>
    <property type="match status" value="1"/>
</dbReference>
<dbReference type="PROSITE" id="PS51318">
    <property type="entry name" value="TAT"/>
    <property type="match status" value="1"/>
</dbReference>
<dbReference type="PANTHER" id="PTHR43669">
    <property type="entry name" value="5-KETO-D-GLUCONATE 5-REDUCTASE"/>
    <property type="match status" value="1"/>
</dbReference>
<keyword evidence="5" id="KW-1185">Reference proteome</keyword>
<reference evidence="4 5" key="1">
    <citation type="submission" date="2018-11" db="EMBL/GenBank/DDBJ databases">
        <title>Gordonia insulae sp. nov., isolated from an island soil.</title>
        <authorList>
            <person name="Kim Y.S."/>
            <person name="Kim S.B."/>
        </authorList>
    </citation>
    <scope>NUCLEOTIDE SEQUENCE [LARGE SCALE GENOMIC DNA]</scope>
    <source>
        <strain evidence="4 5">MMS17-SY073</strain>
    </source>
</reference>
<dbReference type="EMBL" id="CP033972">
    <property type="protein sequence ID" value="AZG45888.1"/>
    <property type="molecule type" value="Genomic_DNA"/>
</dbReference>
<accession>A0A3G8JLW9</accession>
<dbReference type="InterPro" id="IPR020904">
    <property type="entry name" value="Sc_DH/Rdtase_CS"/>
</dbReference>
<evidence type="ECO:0000313" key="4">
    <source>
        <dbReference type="EMBL" id="AZG45888.1"/>
    </source>
</evidence>
<evidence type="ECO:0000256" key="2">
    <source>
        <dbReference type="ARBA" id="ARBA00023002"/>
    </source>
</evidence>
<dbReference type="SUPFAM" id="SSF51735">
    <property type="entry name" value="NAD(P)-binding Rossmann-fold domains"/>
    <property type="match status" value="1"/>
</dbReference>
<sequence length="201" mass="20698">MSPSVENRRVLVTGAATGIGAAAVHVLSAAGARVVGTFHNTEPESRVGASWVRCDVTDQQSVDEAVAEAVTEFGGLDVLINAAGNWQPGMPGQFDAKDIRSVLDANFTSTVFTNQAAYASMKESGGQIVNFGSAEGVTGSPFAATYSAAKAAVHAWTRSAARLWGADGVTVNAIAPAVQTRGADRLRDNLTPKGCNSSNSN</sequence>
<name>A0A3G8JLW9_9ACTN</name>
<dbReference type="EC" id="1.1.1.-" evidence="4"/>
<evidence type="ECO:0000256" key="1">
    <source>
        <dbReference type="ARBA" id="ARBA00006484"/>
    </source>
</evidence>
<evidence type="ECO:0000313" key="5">
    <source>
        <dbReference type="Proteomes" id="UP000271469"/>
    </source>
</evidence>
<dbReference type="InterPro" id="IPR036291">
    <property type="entry name" value="NAD(P)-bd_dom_sf"/>
</dbReference>
<dbReference type="Proteomes" id="UP000271469">
    <property type="component" value="Chromosome"/>
</dbReference>
<comment type="similarity">
    <text evidence="1 3">Belongs to the short-chain dehydrogenases/reductases (SDR) family.</text>
</comment>
<dbReference type="PANTHER" id="PTHR43669:SF3">
    <property type="entry name" value="ALCOHOL DEHYDROGENASE, PUTATIVE (AFU_ORTHOLOGUE AFUA_3G03445)-RELATED"/>
    <property type="match status" value="1"/>
</dbReference>
<dbReference type="InterPro" id="IPR002347">
    <property type="entry name" value="SDR_fam"/>
</dbReference>
<evidence type="ECO:0000256" key="3">
    <source>
        <dbReference type="RuleBase" id="RU000363"/>
    </source>
</evidence>
<dbReference type="PRINTS" id="PR00080">
    <property type="entry name" value="SDRFAMILY"/>
</dbReference>
<dbReference type="Pfam" id="PF00106">
    <property type="entry name" value="adh_short"/>
    <property type="match status" value="1"/>
</dbReference>
<dbReference type="InterPro" id="IPR006311">
    <property type="entry name" value="TAT_signal"/>
</dbReference>
<dbReference type="CDD" id="cd05233">
    <property type="entry name" value="SDR_c"/>
    <property type="match status" value="1"/>
</dbReference>
<gene>
    <name evidence="4" type="primary">linC</name>
    <name evidence="4" type="ORF">D7316_02488</name>
</gene>